<evidence type="ECO:0000313" key="13">
    <source>
        <dbReference type="EMBL" id="EQX25828.1"/>
    </source>
</evidence>
<evidence type="ECO:0000313" key="14">
    <source>
        <dbReference type="Proteomes" id="UP000016035"/>
    </source>
</evidence>
<dbReference type="RefSeq" id="WP_000790446.1">
    <property type="nucleotide sequence ID" value="NZ_KE701777.1"/>
</dbReference>
<dbReference type="NCBIfam" id="NF047794">
    <property type="entry name" value="HisKinPtgB"/>
    <property type="match status" value="1"/>
</dbReference>
<evidence type="ECO:0000256" key="6">
    <source>
        <dbReference type="ARBA" id="ARBA00022741"/>
    </source>
</evidence>
<feature type="transmembrane region" description="Helical" evidence="10">
    <location>
        <begin position="21"/>
        <end position="41"/>
    </location>
</feature>
<keyword evidence="10" id="KW-1133">Transmembrane helix</keyword>
<evidence type="ECO:0000259" key="12">
    <source>
        <dbReference type="PROSITE" id="PS50885"/>
    </source>
</evidence>
<evidence type="ECO:0000256" key="3">
    <source>
        <dbReference type="ARBA" id="ARBA00012438"/>
    </source>
</evidence>
<dbReference type="SMART" id="SM00304">
    <property type="entry name" value="HAMP"/>
    <property type="match status" value="1"/>
</dbReference>
<dbReference type="GO" id="GO:0005886">
    <property type="term" value="C:plasma membrane"/>
    <property type="evidence" value="ECO:0007669"/>
    <property type="project" value="UniProtKB-SubCell"/>
</dbReference>
<comment type="catalytic activity">
    <reaction evidence="1">
        <text>ATP + protein L-histidine = ADP + protein N-phospho-L-histidine.</text>
        <dbReference type="EC" id="2.7.13.3"/>
    </reaction>
</comment>
<dbReference type="EMBL" id="AWBU01000022">
    <property type="protein sequence ID" value="EQX25828.1"/>
    <property type="molecule type" value="Genomic_DNA"/>
</dbReference>
<evidence type="ECO:0000256" key="9">
    <source>
        <dbReference type="ARBA" id="ARBA00023012"/>
    </source>
</evidence>
<dbReference type="EC" id="2.7.13.3" evidence="3"/>
<comment type="caution">
    <text evidence="13">The sequence shown here is derived from an EMBL/GenBank/DDBJ whole genome shotgun (WGS) entry which is preliminary data.</text>
</comment>
<dbReference type="InterPro" id="IPR003594">
    <property type="entry name" value="HATPase_dom"/>
</dbReference>
<evidence type="ECO:0000256" key="7">
    <source>
        <dbReference type="ARBA" id="ARBA00022777"/>
    </source>
</evidence>
<dbReference type="CDD" id="cd00075">
    <property type="entry name" value="HATPase"/>
    <property type="match status" value="1"/>
</dbReference>
<dbReference type="Proteomes" id="UP000016035">
    <property type="component" value="Unassembled WGS sequence"/>
</dbReference>
<dbReference type="PANTHER" id="PTHR43065">
    <property type="entry name" value="SENSOR HISTIDINE KINASE"/>
    <property type="match status" value="1"/>
</dbReference>
<evidence type="ECO:0000256" key="5">
    <source>
        <dbReference type="ARBA" id="ARBA00022679"/>
    </source>
</evidence>
<dbReference type="SUPFAM" id="SSF47384">
    <property type="entry name" value="Homodimeric domain of signal transducing histidine kinase"/>
    <property type="match status" value="1"/>
</dbReference>
<evidence type="ECO:0000256" key="2">
    <source>
        <dbReference type="ARBA" id="ARBA00004429"/>
    </source>
</evidence>
<keyword evidence="7" id="KW-0418">Kinase</keyword>
<dbReference type="SMART" id="SM00388">
    <property type="entry name" value="HisKA"/>
    <property type="match status" value="1"/>
</dbReference>
<dbReference type="PANTHER" id="PTHR43065:SF16">
    <property type="entry name" value="SENSORY HISTIDINE KINASE_PHOSPHATASE NTRB"/>
    <property type="match status" value="1"/>
</dbReference>
<organism evidence="13 14">
    <name type="scientific">Escherichia coli (strain UMEA 3162-1)</name>
    <dbReference type="NCBI Taxonomy" id="1281200"/>
    <lineage>
        <taxon>Bacteria</taxon>
        <taxon>Pseudomonadati</taxon>
        <taxon>Pseudomonadota</taxon>
        <taxon>Gammaproteobacteria</taxon>
        <taxon>Enterobacterales</taxon>
        <taxon>Enterobacteriaceae</taxon>
        <taxon>Escherichia</taxon>
    </lineage>
</organism>
<evidence type="ECO:0000256" key="10">
    <source>
        <dbReference type="SAM" id="Phobius"/>
    </source>
</evidence>
<dbReference type="InterPro" id="IPR003660">
    <property type="entry name" value="HAMP_dom"/>
</dbReference>
<evidence type="ECO:0000256" key="1">
    <source>
        <dbReference type="ARBA" id="ARBA00000085"/>
    </source>
</evidence>
<dbReference type="PROSITE" id="PS50885">
    <property type="entry name" value="HAMP"/>
    <property type="match status" value="1"/>
</dbReference>
<dbReference type="SMART" id="SM00387">
    <property type="entry name" value="HATPase_c"/>
    <property type="match status" value="1"/>
</dbReference>
<dbReference type="SUPFAM" id="SSF55874">
    <property type="entry name" value="ATPase domain of HSP90 chaperone/DNA topoisomerase II/histidine kinase"/>
    <property type="match status" value="1"/>
</dbReference>
<dbReference type="InterPro" id="IPR036890">
    <property type="entry name" value="HATPase_C_sf"/>
</dbReference>
<keyword evidence="4" id="KW-0597">Phosphoprotein</keyword>
<keyword evidence="8" id="KW-0067">ATP-binding</keyword>
<comment type="subcellular location">
    <subcellularLocation>
        <location evidence="2">Cell inner membrane</location>
        <topology evidence="2">Multi-pass membrane protein</topology>
    </subcellularLocation>
</comment>
<keyword evidence="5" id="KW-0808">Transferase</keyword>
<dbReference type="SMR" id="A0A0E2L1K8"/>
<protein>
    <recommendedName>
        <fullName evidence="3">histidine kinase</fullName>
        <ecNumber evidence="3">2.7.13.3</ecNumber>
    </recommendedName>
</protein>
<dbReference type="PROSITE" id="PS50109">
    <property type="entry name" value="HIS_KIN"/>
    <property type="match status" value="1"/>
</dbReference>
<dbReference type="InterPro" id="IPR036097">
    <property type="entry name" value="HisK_dim/P_sf"/>
</dbReference>
<keyword evidence="6" id="KW-0547">Nucleotide-binding</keyword>
<dbReference type="CDD" id="cd00082">
    <property type="entry name" value="HisKA"/>
    <property type="match status" value="1"/>
</dbReference>
<name>A0A0E2L1K8_ECOU3</name>
<gene>
    <name evidence="13" type="ORF">G925_03137</name>
</gene>
<keyword evidence="10" id="KW-0812">Transmembrane</keyword>
<keyword evidence="10" id="KW-0472">Membrane</keyword>
<dbReference type="Gene3D" id="1.10.287.130">
    <property type="match status" value="1"/>
</dbReference>
<feature type="domain" description="HAMP" evidence="12">
    <location>
        <begin position="365"/>
        <end position="417"/>
    </location>
</feature>
<dbReference type="Pfam" id="PF00672">
    <property type="entry name" value="HAMP"/>
    <property type="match status" value="1"/>
</dbReference>
<dbReference type="PIRSF" id="PIRSF037119">
    <property type="entry name" value="STHK_PgtB"/>
    <property type="match status" value="1"/>
</dbReference>
<proteinExistence type="predicted"/>
<evidence type="ECO:0000259" key="11">
    <source>
        <dbReference type="PROSITE" id="PS50109"/>
    </source>
</evidence>
<dbReference type="GO" id="GO:0000155">
    <property type="term" value="F:phosphorelay sensor kinase activity"/>
    <property type="evidence" value="ECO:0007669"/>
    <property type="project" value="InterPro"/>
</dbReference>
<evidence type="ECO:0000256" key="4">
    <source>
        <dbReference type="ARBA" id="ARBA00022553"/>
    </source>
</evidence>
<dbReference type="InterPro" id="IPR005467">
    <property type="entry name" value="His_kinase_dom"/>
</dbReference>
<dbReference type="PATRIC" id="fig|1281200.3.peg.3251"/>
<dbReference type="InterPro" id="IPR003661">
    <property type="entry name" value="HisK_dim/P_dom"/>
</dbReference>
<dbReference type="GO" id="GO:0005524">
    <property type="term" value="F:ATP binding"/>
    <property type="evidence" value="ECO:0007669"/>
    <property type="project" value="UniProtKB-KW"/>
</dbReference>
<keyword evidence="9" id="KW-0902">Two-component regulatory system</keyword>
<sequence length="669" mass="75929">MKNITLWQRLRQVSISTSLRCAFLMGALLTLIVSSVSLYSWHEQSSQIRYSLDKYFPRIHSAFLIEGNLNLVVDQLNEFLQAPNTTVRLQLRTQIIQHLDTIERLSRGLSSRERQQLTVILQDSRSLLSELDRALYNMFLLREKVSELSARIDWLHDDFTTELNSLVQDFTWQQGTLLDQIASRQGDTAQYLKRSREVQNEQQQVYTLARIENQIVDDLRDRLNELKSGRDDDIQVETHLRYFENLKKTADENIRMLDDWPGTITLRQTIDELLDMGIVKNKMPDTMREYVAAQKALEDASRTREATQGRFRTLLEAQLGSTHQQMQMFNQRMEQIVHVSGGLILVATALALLLAWVFNHYFIRSRLVKRFTLLNQAVVQIGLGGTETTIPVYGNDELGRIAGLLRHTLGQLNVQKQQLEQEITDRKVIEADLRATQDELIQTAKLAVVGQTMTTLAHEINQPLNALSMYLFTARRAIEQTQKEQASMMLGKAEGVISRIDAIIRSLRQFTRRAELETSLHAVDLAQMFSAAWELLAMRHRSLQATLVLPQGTATVSGDEVRTQQVLVNVLANALDVCGQGAVITVNWQMQGKTLNVFIGDNGPGWPEALLPSLLKPFTTSKEVGLGIGLSICVSLMEQMKGELRLASTMTRNACVVLQFRLTDVEDAK</sequence>
<feature type="domain" description="Histidine kinase" evidence="11">
    <location>
        <begin position="455"/>
        <end position="664"/>
    </location>
</feature>
<dbReference type="AlphaFoldDB" id="A0A0E2L1K8"/>
<feature type="transmembrane region" description="Helical" evidence="10">
    <location>
        <begin position="336"/>
        <end position="362"/>
    </location>
</feature>
<accession>A0A0E2L1K8</accession>
<dbReference type="Pfam" id="PF02518">
    <property type="entry name" value="HATPase_c"/>
    <property type="match status" value="1"/>
</dbReference>
<reference evidence="14" key="1">
    <citation type="submission" date="2013-07" db="EMBL/GenBank/DDBJ databases">
        <title>The genome sequence of Escherichia coli UMEA 3162-1.</title>
        <authorList>
            <consortium name="The Broad Institute Genome Sequencing Platform"/>
            <consortium name="The Broad Institute Genome Sequencing Center for Infectious Disease"/>
            <person name="Feldgarden M."/>
            <person name="Frimodt-Moller N."/>
            <person name="Leihof R.F."/>
            <person name="Rasmussen L."/>
            <person name="Young S.K."/>
            <person name="Zeng Q."/>
            <person name="Gargeya S."/>
            <person name="Abouelleil A."/>
            <person name="Alvarado L."/>
            <person name="Berlin A.M."/>
            <person name="Chapman S.B."/>
            <person name="Gainer-Dewar J."/>
            <person name="Goldberg J."/>
            <person name="Gnerre S."/>
            <person name="Griggs A."/>
            <person name="Gujja S."/>
            <person name="Hansen M."/>
            <person name="Howarth C."/>
            <person name="Imamovic A."/>
            <person name="Larimer J."/>
            <person name="McCowan C."/>
            <person name="Murphy C."/>
            <person name="Pearson M."/>
            <person name="Poon T."/>
            <person name="Priest M."/>
            <person name="Roberts A."/>
            <person name="Saif S."/>
            <person name="Shea T."/>
            <person name="Sykes S."/>
            <person name="Wortman J."/>
            <person name="Nusbaum C."/>
            <person name="Birren B."/>
        </authorList>
    </citation>
    <scope>NUCLEOTIDE SEQUENCE [LARGE SCALE GENOMIC DNA]</scope>
    <source>
        <strain evidence="14">UMEA 3162-1</strain>
    </source>
</reference>
<dbReference type="InterPro" id="IPR017116">
    <property type="entry name" value="Sig_transdc_His_kinase_PgtB"/>
</dbReference>
<dbReference type="Pfam" id="PF00512">
    <property type="entry name" value="HisKA"/>
    <property type="match status" value="1"/>
</dbReference>
<dbReference type="Gene3D" id="6.10.340.10">
    <property type="match status" value="1"/>
</dbReference>
<dbReference type="Gene3D" id="3.30.565.10">
    <property type="entry name" value="Histidine kinase-like ATPase, C-terminal domain"/>
    <property type="match status" value="1"/>
</dbReference>
<dbReference type="HOGENOM" id="CLU_020981_1_0_6"/>
<evidence type="ECO:0000256" key="8">
    <source>
        <dbReference type="ARBA" id="ARBA00022840"/>
    </source>
</evidence>